<proteinExistence type="inferred from homology"/>
<dbReference type="GO" id="GO:0005524">
    <property type="term" value="F:ATP binding"/>
    <property type="evidence" value="ECO:0007669"/>
    <property type="project" value="UniProtKB-KW"/>
</dbReference>
<dbReference type="InterPro" id="IPR058017">
    <property type="entry name" value="At3g28540-like_C"/>
</dbReference>
<evidence type="ECO:0000259" key="11">
    <source>
        <dbReference type="SMART" id="SM00382"/>
    </source>
</evidence>
<evidence type="ECO:0000256" key="9">
    <source>
        <dbReference type="SAM" id="Phobius"/>
    </source>
</evidence>
<dbReference type="Proteomes" id="UP001642260">
    <property type="component" value="Unassembled WGS sequence"/>
</dbReference>
<dbReference type="CDD" id="cd19510">
    <property type="entry name" value="RecA-like_BCS1"/>
    <property type="match status" value="1"/>
</dbReference>
<reference evidence="12 13" key="1">
    <citation type="submission" date="2022-03" db="EMBL/GenBank/DDBJ databases">
        <authorList>
            <person name="Macdonald S."/>
            <person name="Ahmed S."/>
            <person name="Newling K."/>
        </authorList>
    </citation>
    <scope>NUCLEOTIDE SEQUENCE [LARGE SCALE GENOMIC DNA]</scope>
</reference>
<dbReference type="Pfam" id="PF00004">
    <property type="entry name" value="AAA"/>
    <property type="match status" value="1"/>
</dbReference>
<dbReference type="InterPro" id="IPR027417">
    <property type="entry name" value="P-loop_NTPase"/>
</dbReference>
<evidence type="ECO:0000256" key="10">
    <source>
        <dbReference type="SAM" id="SignalP"/>
    </source>
</evidence>
<evidence type="ECO:0000256" key="1">
    <source>
        <dbReference type="ARBA" id="ARBA00001946"/>
    </source>
</evidence>
<dbReference type="InterPro" id="IPR003593">
    <property type="entry name" value="AAA+_ATPase"/>
</dbReference>
<dbReference type="EMBL" id="CAKOAT010185154">
    <property type="protein sequence ID" value="CAH8353713.1"/>
    <property type="molecule type" value="Genomic_DNA"/>
</dbReference>
<dbReference type="Pfam" id="PF14363">
    <property type="entry name" value="AAA_assoc"/>
    <property type="match status" value="1"/>
</dbReference>
<evidence type="ECO:0000256" key="6">
    <source>
        <dbReference type="ARBA" id="ARBA00022842"/>
    </source>
</evidence>
<keyword evidence="3 8" id="KW-0547">Nucleotide-binding</keyword>
<keyword evidence="5 8" id="KW-0067">ATP-binding</keyword>
<keyword evidence="9" id="KW-1133">Transmembrane helix</keyword>
<comment type="caution">
    <text evidence="12">The sequence shown here is derived from an EMBL/GenBank/DDBJ whole genome shotgun (WGS) entry which is preliminary data.</text>
</comment>
<name>A0ABC8K868_ERUVS</name>
<evidence type="ECO:0000313" key="13">
    <source>
        <dbReference type="Proteomes" id="UP001642260"/>
    </source>
</evidence>
<dbReference type="GO" id="GO:0006950">
    <property type="term" value="P:response to stress"/>
    <property type="evidence" value="ECO:0007669"/>
    <property type="project" value="UniProtKB-ARBA"/>
</dbReference>
<feature type="signal peptide" evidence="10">
    <location>
        <begin position="1"/>
        <end position="28"/>
    </location>
</feature>
<feature type="domain" description="AAA+ ATPase" evidence="11">
    <location>
        <begin position="240"/>
        <end position="385"/>
    </location>
</feature>
<evidence type="ECO:0000256" key="8">
    <source>
        <dbReference type="RuleBase" id="RU003651"/>
    </source>
</evidence>
<dbReference type="GO" id="GO:0016787">
    <property type="term" value="F:hydrolase activity"/>
    <property type="evidence" value="ECO:0007669"/>
    <property type="project" value="UniProtKB-KW"/>
</dbReference>
<evidence type="ECO:0000256" key="7">
    <source>
        <dbReference type="ARBA" id="ARBA00049360"/>
    </source>
</evidence>
<organism evidence="12 13">
    <name type="scientific">Eruca vesicaria subsp. sativa</name>
    <name type="common">Garden rocket</name>
    <name type="synonym">Eruca sativa</name>
    <dbReference type="NCBI Taxonomy" id="29727"/>
    <lineage>
        <taxon>Eukaryota</taxon>
        <taxon>Viridiplantae</taxon>
        <taxon>Streptophyta</taxon>
        <taxon>Embryophyta</taxon>
        <taxon>Tracheophyta</taxon>
        <taxon>Spermatophyta</taxon>
        <taxon>Magnoliopsida</taxon>
        <taxon>eudicotyledons</taxon>
        <taxon>Gunneridae</taxon>
        <taxon>Pentapetalae</taxon>
        <taxon>rosids</taxon>
        <taxon>malvids</taxon>
        <taxon>Brassicales</taxon>
        <taxon>Brassicaceae</taxon>
        <taxon>Brassiceae</taxon>
        <taxon>Eruca</taxon>
    </lineage>
</organism>
<dbReference type="SMART" id="SM00382">
    <property type="entry name" value="AAA"/>
    <property type="match status" value="1"/>
</dbReference>
<gene>
    <name evidence="12" type="ORF">ERUC_LOCUS19468</name>
</gene>
<evidence type="ECO:0000256" key="3">
    <source>
        <dbReference type="ARBA" id="ARBA00022741"/>
    </source>
</evidence>
<evidence type="ECO:0000256" key="2">
    <source>
        <dbReference type="ARBA" id="ARBA00007448"/>
    </source>
</evidence>
<keyword evidence="10" id="KW-0732">Signal</keyword>
<feature type="chain" id="PRO_5044828189" description="AAA+ ATPase domain-containing protein" evidence="10">
    <location>
        <begin position="29"/>
        <end position="520"/>
    </location>
</feature>
<keyword evidence="9" id="KW-0812">Transmembrane</keyword>
<keyword evidence="6" id="KW-0460">Magnesium</keyword>
<evidence type="ECO:0000256" key="4">
    <source>
        <dbReference type="ARBA" id="ARBA00022801"/>
    </source>
</evidence>
<sequence>MMGDTMGTFGSSMASLFFLWATFQQMFPEHLKIAIKEFLLSTIQQLSFVQRFSDQIINFFSPYVVITFPEYEEYRFNHAFAAIDTYLGAKAIDKSHKLRASQVKESKDLVLQRDEAKVRDVYKGVNVWWELVISTDGDRTHKLTFHRRGFEIITVSYIKYVMEQGRKIQAKNKKRKLFTNNPSSNWDNTSKKSLWRHIDFEHPASFNTLAMDPKRKEEILNDLEAFRNGKDYYKKIGKAWKRGYLLYGPPGTGKSTMIASIANHLNYSIYDLELTAIQNNSELRKLLTATSSKSIIVIEDIDCSLDLTGERRKIDDDLSDKKDGEKEQNQSRVTLSGILNFIDGLWSACGQERIVIFTTNHMEKLDPALIRRGRMDMHIELSYCGFEAFKVLAKNYLDVDSHPLFGDIESLLKEIEVTPADVAERLMAKNHKVDVDGSLKDLVQSLERKKKEQRGDGENDNRKKSGLNAQLSAYPRWNKKSAIRKEPAVHLTYDIILSSVFLAAVLLTISGLFHFLLLLR</sequence>
<accession>A0ABC8K868</accession>
<dbReference type="InterPro" id="IPR003960">
    <property type="entry name" value="ATPase_AAA_CS"/>
</dbReference>
<keyword evidence="4" id="KW-0378">Hydrolase</keyword>
<dbReference type="InterPro" id="IPR025753">
    <property type="entry name" value="AAA_N_dom"/>
</dbReference>
<dbReference type="InterPro" id="IPR050747">
    <property type="entry name" value="Mitochondrial_chaperone_BCS1"/>
</dbReference>
<dbReference type="Gene3D" id="6.10.280.40">
    <property type="match status" value="1"/>
</dbReference>
<dbReference type="PROSITE" id="PS00674">
    <property type="entry name" value="AAA"/>
    <property type="match status" value="1"/>
</dbReference>
<comment type="catalytic activity">
    <reaction evidence="7">
        <text>ATP + H2O = ADP + phosphate + H(+)</text>
        <dbReference type="Rhea" id="RHEA:13065"/>
        <dbReference type="ChEBI" id="CHEBI:15377"/>
        <dbReference type="ChEBI" id="CHEBI:15378"/>
        <dbReference type="ChEBI" id="CHEBI:30616"/>
        <dbReference type="ChEBI" id="CHEBI:43474"/>
        <dbReference type="ChEBI" id="CHEBI:456216"/>
    </reaction>
</comment>
<dbReference type="PANTHER" id="PTHR23070">
    <property type="entry name" value="BCS1 AAA-TYPE ATPASE"/>
    <property type="match status" value="1"/>
</dbReference>
<dbReference type="Gene3D" id="3.40.50.300">
    <property type="entry name" value="P-loop containing nucleotide triphosphate hydrolases"/>
    <property type="match status" value="1"/>
</dbReference>
<dbReference type="Pfam" id="PF25568">
    <property type="entry name" value="AAA_lid_At3g28540"/>
    <property type="match status" value="1"/>
</dbReference>
<dbReference type="AlphaFoldDB" id="A0ABC8K868"/>
<feature type="transmembrane region" description="Helical" evidence="9">
    <location>
        <begin position="495"/>
        <end position="519"/>
    </location>
</feature>
<evidence type="ECO:0000313" key="12">
    <source>
        <dbReference type="EMBL" id="CAH8353713.1"/>
    </source>
</evidence>
<dbReference type="SUPFAM" id="SSF52540">
    <property type="entry name" value="P-loop containing nucleoside triphosphate hydrolases"/>
    <property type="match status" value="1"/>
</dbReference>
<keyword evidence="9" id="KW-0472">Membrane</keyword>
<protein>
    <recommendedName>
        <fullName evidence="11">AAA+ ATPase domain-containing protein</fullName>
    </recommendedName>
</protein>
<comment type="similarity">
    <text evidence="2">Belongs to the AAA ATPase family. BCS1 subfamily.</text>
</comment>
<dbReference type="FunFam" id="3.40.50.300:FF:001122">
    <property type="entry name" value="AAA-ATPase ASD, mitochondrial"/>
    <property type="match status" value="1"/>
</dbReference>
<comment type="cofactor">
    <cofactor evidence="1">
        <name>Mg(2+)</name>
        <dbReference type="ChEBI" id="CHEBI:18420"/>
    </cofactor>
</comment>
<evidence type="ECO:0000256" key="5">
    <source>
        <dbReference type="ARBA" id="ARBA00022840"/>
    </source>
</evidence>
<keyword evidence="13" id="KW-1185">Reference proteome</keyword>
<dbReference type="InterPro" id="IPR003959">
    <property type="entry name" value="ATPase_AAA_core"/>
</dbReference>